<proteinExistence type="predicted"/>
<feature type="domain" description="DUF4132" evidence="1">
    <location>
        <begin position="35"/>
        <end position="201"/>
    </location>
</feature>
<dbReference type="InterPro" id="IPR025406">
    <property type="entry name" value="DUF4132"/>
</dbReference>
<accession>A0A3G6J9E4</accession>
<dbReference type="EMBL" id="CP033896">
    <property type="protein sequence ID" value="AZA13508.1"/>
    <property type="molecule type" value="Genomic_DNA"/>
</dbReference>
<dbReference type="KEGG" id="ccho:CCHOA_05540"/>
<reference evidence="2 3" key="1">
    <citation type="submission" date="2018-11" db="EMBL/GenBank/DDBJ databases">
        <authorList>
            <person name="Kleinhagauer T."/>
            <person name="Glaeser S.P."/>
            <person name="Spergser J."/>
            <person name="Ruckert C."/>
            <person name="Kaempfer P."/>
            <person name="Busse H.-J."/>
        </authorList>
    </citation>
    <scope>NUCLEOTIDE SEQUENCE [LARGE SCALE GENOMIC DNA]</scope>
    <source>
        <strain evidence="2 3">200CH</strain>
    </source>
</reference>
<keyword evidence="3" id="KW-1185">Reference proteome</keyword>
<organism evidence="2 3">
    <name type="scientific">Corynebacterium choanae</name>
    <dbReference type="NCBI Taxonomy" id="1862358"/>
    <lineage>
        <taxon>Bacteria</taxon>
        <taxon>Bacillati</taxon>
        <taxon>Actinomycetota</taxon>
        <taxon>Actinomycetes</taxon>
        <taxon>Mycobacteriales</taxon>
        <taxon>Corynebacteriaceae</taxon>
        <taxon>Corynebacterium</taxon>
    </lineage>
</organism>
<sequence length="303" mass="34619">MSINDLLWVSSGDYSYAFSSEGTIVVRKRSHNTILEEIPKRAKRNDVYKRMKQAIKINKELAEADADHKPLVPEINRSLRSWMTGDTSWTAATLIERWADKHWRKALSNLVIEVGGKKGFLTDIQDKTVMITRRSGRVRKISVKKNDPILLPHPTTMKRLTQWQDAAERMGIQQGYRQLERPVFRNEPDIEAMEQRLQAHAGGRWYRQGPDSRLDALCAREGMEIHDGQIETKYETKNGGVVKFVAECLTTKPGELTTMFFFFTDGDGQPLDQVSHAIYSESIRTAMILKAQADVQLDALPKM</sequence>
<evidence type="ECO:0000313" key="2">
    <source>
        <dbReference type="EMBL" id="AZA13508.1"/>
    </source>
</evidence>
<evidence type="ECO:0000259" key="1">
    <source>
        <dbReference type="Pfam" id="PF13569"/>
    </source>
</evidence>
<dbReference type="AlphaFoldDB" id="A0A3G6J9E4"/>
<name>A0A3G6J9E4_9CORY</name>
<dbReference type="RefSeq" id="WP_164472394.1">
    <property type="nucleotide sequence ID" value="NZ_CP033896.1"/>
</dbReference>
<evidence type="ECO:0000313" key="3">
    <source>
        <dbReference type="Proteomes" id="UP000269019"/>
    </source>
</evidence>
<dbReference type="Proteomes" id="UP000269019">
    <property type="component" value="Chromosome"/>
</dbReference>
<dbReference type="Pfam" id="PF13569">
    <property type="entry name" value="DUF4132"/>
    <property type="match status" value="1"/>
</dbReference>
<gene>
    <name evidence="2" type="ORF">CCHOA_05540</name>
</gene>
<protein>
    <recommendedName>
        <fullName evidence="1">DUF4132 domain-containing protein</fullName>
    </recommendedName>
</protein>